<organism evidence="3 4">
    <name type="scientific">Polycladomyces subterraneus</name>
    <dbReference type="NCBI Taxonomy" id="1016997"/>
    <lineage>
        <taxon>Bacteria</taxon>
        <taxon>Bacillati</taxon>
        <taxon>Bacillota</taxon>
        <taxon>Bacilli</taxon>
        <taxon>Bacillales</taxon>
        <taxon>Thermoactinomycetaceae</taxon>
        <taxon>Polycladomyces</taxon>
    </lineage>
</organism>
<sequence length="530" mass="58741">MPVSKLEYNLIHRACVGDILTRAAWRFPERVAVKDGDVSLTFKELNERANRLGDALLNLGLAHQDRVGIMSLNSWEFLVSYFACAKAGFVAVPINLGLKGPEITYCLKDAQAKALIVDAMFAQMITPVLKELEDIEHIIWYGAEQPMSDGGNIFNRLLKEGDPAEVEQVVEDRDIVQLLYTSGTTSHPKGVLTSHVAVTITSLSSALTLKLDEKDTVLAVLPLFHCAQLNAITLPALLVGATTILQKSFDAKQVSVALERERVTMTALLPMMYAALQAESTAQKRDFSSMRLAIYAMAPMPRTRIKEIQDLFPNANILLGSGQTELTPPTTFQRPHHQWVKAASWGAATPSVQIGIMDDEGNLLPRGETGEIVYRSPQAMEGYLNLPGPTEETFKHGWLHSGDVGYIDEEGVVWFTDRKKDMIKTGGENVASIEVERRLMEHPAVQEAAVVGLPHPRWGEAVTGVVILKPDQSANEEELIAFCKETLAGFKVPKRIEVVTEFPRTGTGKIRKHRLREQLKDLYTQEIPNR</sequence>
<evidence type="ECO:0000313" key="3">
    <source>
        <dbReference type="EMBL" id="MDN4593063.1"/>
    </source>
</evidence>
<dbReference type="Proteomes" id="UP001174196">
    <property type="component" value="Unassembled WGS sequence"/>
</dbReference>
<keyword evidence="3" id="KW-0436">Ligase</keyword>
<dbReference type="PANTHER" id="PTHR43767:SF1">
    <property type="entry name" value="NONRIBOSOMAL PEPTIDE SYNTHASE PES1 (EUROFUNG)-RELATED"/>
    <property type="match status" value="1"/>
</dbReference>
<dbReference type="Gene3D" id="3.40.50.12780">
    <property type="entry name" value="N-terminal domain of ligase-like"/>
    <property type="match status" value="1"/>
</dbReference>
<dbReference type="EC" id="6.2.1.3" evidence="3"/>
<evidence type="ECO:0000259" key="2">
    <source>
        <dbReference type="Pfam" id="PF13193"/>
    </source>
</evidence>
<feature type="domain" description="AMP-dependent synthetase/ligase" evidence="1">
    <location>
        <begin position="21"/>
        <end position="384"/>
    </location>
</feature>
<dbReference type="Gene3D" id="3.30.300.30">
    <property type="match status" value="1"/>
</dbReference>
<accession>A0ABT8IJV2</accession>
<dbReference type="InterPro" id="IPR045851">
    <property type="entry name" value="AMP-bd_C_sf"/>
</dbReference>
<name>A0ABT8IJV2_9BACL</name>
<dbReference type="GO" id="GO:0004467">
    <property type="term" value="F:long-chain fatty acid-CoA ligase activity"/>
    <property type="evidence" value="ECO:0007669"/>
    <property type="project" value="UniProtKB-EC"/>
</dbReference>
<evidence type="ECO:0000313" key="4">
    <source>
        <dbReference type="Proteomes" id="UP001174196"/>
    </source>
</evidence>
<dbReference type="Pfam" id="PF13193">
    <property type="entry name" value="AMP-binding_C"/>
    <property type="match status" value="1"/>
</dbReference>
<dbReference type="InterPro" id="IPR042099">
    <property type="entry name" value="ANL_N_sf"/>
</dbReference>
<dbReference type="InterPro" id="IPR025110">
    <property type="entry name" value="AMP-bd_C"/>
</dbReference>
<dbReference type="InterPro" id="IPR050237">
    <property type="entry name" value="ATP-dep_AMP-bd_enzyme"/>
</dbReference>
<comment type="caution">
    <text evidence="3">The sequence shown here is derived from an EMBL/GenBank/DDBJ whole genome shotgun (WGS) entry which is preliminary data.</text>
</comment>
<dbReference type="EMBL" id="JANRHH010000019">
    <property type="protein sequence ID" value="MDN4593063.1"/>
    <property type="molecule type" value="Genomic_DNA"/>
</dbReference>
<proteinExistence type="predicted"/>
<evidence type="ECO:0000259" key="1">
    <source>
        <dbReference type="Pfam" id="PF00501"/>
    </source>
</evidence>
<feature type="domain" description="AMP-binding enzyme C-terminal" evidence="2">
    <location>
        <begin position="434"/>
        <end position="509"/>
    </location>
</feature>
<dbReference type="PANTHER" id="PTHR43767">
    <property type="entry name" value="LONG-CHAIN-FATTY-ACID--COA LIGASE"/>
    <property type="match status" value="1"/>
</dbReference>
<gene>
    <name evidence="3" type="ORF">NWF35_03960</name>
</gene>
<dbReference type="RefSeq" id="WP_301237777.1">
    <property type="nucleotide sequence ID" value="NZ_JANRHH010000019.1"/>
</dbReference>
<dbReference type="InterPro" id="IPR020845">
    <property type="entry name" value="AMP-binding_CS"/>
</dbReference>
<dbReference type="Pfam" id="PF00501">
    <property type="entry name" value="AMP-binding"/>
    <property type="match status" value="1"/>
</dbReference>
<dbReference type="PROSITE" id="PS00455">
    <property type="entry name" value="AMP_BINDING"/>
    <property type="match status" value="1"/>
</dbReference>
<reference evidence="3" key="1">
    <citation type="submission" date="2022-08" db="EMBL/GenBank/DDBJ databases">
        <title>Polycladomyces zharkentsis sp. nov., a novel thermophilic CMC and starch-degrading bacterium isolated from a geothermal spring in Kazakhstan.</title>
        <authorList>
            <person name="Mashzhan A."/>
            <person name="Kistaubaeva A."/>
            <person name="Javier-Lopez R."/>
            <person name="Birkeland N.-K."/>
        </authorList>
    </citation>
    <scope>NUCLEOTIDE SEQUENCE</scope>
    <source>
        <strain evidence="3">KSR 13</strain>
    </source>
</reference>
<protein>
    <submittedName>
        <fullName evidence="3">Long-chain-fatty-acid--CoA ligase</fullName>
        <ecNumber evidence="3">6.2.1.3</ecNumber>
    </submittedName>
</protein>
<dbReference type="InterPro" id="IPR000873">
    <property type="entry name" value="AMP-dep_synth/lig_dom"/>
</dbReference>
<dbReference type="NCBIfam" id="NF004837">
    <property type="entry name" value="PRK06187.1"/>
    <property type="match status" value="1"/>
</dbReference>
<dbReference type="SUPFAM" id="SSF56801">
    <property type="entry name" value="Acetyl-CoA synthetase-like"/>
    <property type="match status" value="1"/>
</dbReference>
<keyword evidence="4" id="KW-1185">Reference proteome</keyword>